<proteinExistence type="predicted"/>
<name>A0A1B8H6V6_9GAMM</name>
<dbReference type="EMBL" id="LZEX01000034">
    <property type="protein sequence ID" value="OBU04818.1"/>
    <property type="molecule type" value="Genomic_DNA"/>
</dbReference>
<accession>A0A1B8H6V6</accession>
<sequence>MEIISRKEAASKGLSKFFTGKKCKNGHLAARYVCNGVCVTCNFENSTVYRSVLKQLINSAK</sequence>
<evidence type="ECO:0000313" key="2">
    <source>
        <dbReference type="Proteomes" id="UP000092247"/>
    </source>
</evidence>
<evidence type="ECO:0000313" key="1">
    <source>
        <dbReference type="EMBL" id="OBU04818.1"/>
    </source>
</evidence>
<gene>
    <name evidence="1" type="ORF">AYY17_07950</name>
</gene>
<dbReference type="Proteomes" id="UP000092247">
    <property type="component" value="Unassembled WGS sequence"/>
</dbReference>
<organism evidence="1 2">
    <name type="scientific">Morganella psychrotolerans</name>
    <dbReference type="NCBI Taxonomy" id="368603"/>
    <lineage>
        <taxon>Bacteria</taxon>
        <taxon>Pseudomonadati</taxon>
        <taxon>Pseudomonadota</taxon>
        <taxon>Gammaproteobacteria</taxon>
        <taxon>Enterobacterales</taxon>
        <taxon>Morganellaceae</taxon>
        <taxon>Morganella</taxon>
    </lineage>
</organism>
<comment type="caution">
    <text evidence="1">The sequence shown here is derived from an EMBL/GenBank/DDBJ whole genome shotgun (WGS) entry which is preliminary data.</text>
</comment>
<dbReference type="AlphaFoldDB" id="A0A1B8H6V6"/>
<protein>
    <submittedName>
        <fullName evidence="1">Uncharacterized protein</fullName>
    </submittedName>
</protein>
<reference evidence="1 2" key="1">
    <citation type="submission" date="2016-06" db="EMBL/GenBank/DDBJ databases">
        <authorList>
            <person name="Kjaerup R.B."/>
            <person name="Dalgaard T.S."/>
            <person name="Juul-Madsen H.R."/>
        </authorList>
    </citation>
    <scope>NUCLEOTIDE SEQUENCE [LARGE SCALE GENOMIC DNA]</scope>
    <source>
        <strain evidence="1 2">GCSL-Mp3</strain>
    </source>
</reference>